<evidence type="ECO:0000256" key="1">
    <source>
        <dbReference type="ARBA" id="ARBA00001971"/>
    </source>
</evidence>
<keyword evidence="6 13" id="KW-0479">Metal-binding</keyword>
<dbReference type="Gene3D" id="1.10.630.10">
    <property type="entry name" value="Cytochrome P450"/>
    <property type="match status" value="1"/>
</dbReference>
<feature type="binding site" description="axial binding residue" evidence="13">
    <location>
        <position position="452"/>
    </location>
    <ligand>
        <name>heme</name>
        <dbReference type="ChEBI" id="CHEBI:30413"/>
    </ligand>
    <ligandPart>
        <name>Fe</name>
        <dbReference type="ChEBI" id="CHEBI:18248"/>
    </ligandPart>
</feature>
<dbReference type="InterPro" id="IPR050476">
    <property type="entry name" value="Insect_CytP450_Detox"/>
</dbReference>
<dbReference type="InParanoid" id="A0A7M7QKU3"/>
<evidence type="ECO:0000256" key="8">
    <source>
        <dbReference type="ARBA" id="ARBA00022848"/>
    </source>
</evidence>
<keyword evidence="12 15" id="KW-0472">Membrane</keyword>
<keyword evidence="15" id="KW-1133">Transmembrane helix</keyword>
<evidence type="ECO:0008006" key="18">
    <source>
        <dbReference type="Google" id="ProtNLM"/>
    </source>
</evidence>
<dbReference type="InterPro" id="IPR002401">
    <property type="entry name" value="Cyt_P450_E_grp-I"/>
</dbReference>
<sequence>MGVGILEILAGIGLLFLACYYYFTSTFNYWQSRGIPGPKPAPIYGNLKDIMFGKMSVGDFVKQEYDKFKDKRMFGIYAIRTPVLIVNDPELIKDILIRNFSSFANRGVRLFEKVEPLSANLVNLEAKRWRPLRAKQITMFTFSKLKEMFYIVSECADNLEKILAGMIEKNDVVECCEVSARYTTDVIGACVFGIDMKALDDENSQFRRVGRKFIHADKWRAFKLRFKQIFPSLYNLLCPIMYDHEINDFFINTMIATMKHRKENNVRRGDFVDLLNDLKDNPGKLDGIELTDTLLTAQAFAFFFAGFDTSATTMSHALYELALNKSIQNKLREEIKEDLAENNGKLLLESLKNMKYLDKVFNVDVFGISETLRKYPVTTILTRQAMESYTFDGTDLTIPKDTKVWIPVYGIHRDPKIYPNPDTFDPERFDEEKVQERHPSYYLPFGAGPRNCLGARFGNYQTKVGLITILKNYSVDICDQTPIPYVSNRRRFLLGPAAGIRLKFTNLS</sequence>
<evidence type="ECO:0000256" key="15">
    <source>
        <dbReference type="SAM" id="Phobius"/>
    </source>
</evidence>
<name>A0A7M7QKU3_NASVI</name>
<dbReference type="EnsemblMetazoa" id="XM_031933490">
    <property type="protein sequence ID" value="XP_031789350"/>
    <property type="gene ID" value="GeneID_100117415"/>
</dbReference>
<dbReference type="CDD" id="cd11056">
    <property type="entry name" value="CYP6-like"/>
    <property type="match status" value="1"/>
</dbReference>
<dbReference type="PANTHER" id="PTHR24292">
    <property type="entry name" value="CYTOCHROME P450"/>
    <property type="match status" value="1"/>
</dbReference>
<evidence type="ECO:0000256" key="4">
    <source>
        <dbReference type="ARBA" id="ARBA00010617"/>
    </source>
</evidence>
<dbReference type="CTD" id="100117415"/>
<dbReference type="PRINTS" id="PR00463">
    <property type="entry name" value="EP450I"/>
</dbReference>
<evidence type="ECO:0000256" key="11">
    <source>
        <dbReference type="ARBA" id="ARBA00023033"/>
    </source>
</evidence>
<accession>A0A7M7QKU3</accession>
<reference evidence="16" key="1">
    <citation type="submission" date="2021-01" db="UniProtKB">
        <authorList>
            <consortium name="EnsemblMetazoa"/>
        </authorList>
    </citation>
    <scope>IDENTIFICATION</scope>
</reference>
<dbReference type="InterPro" id="IPR001128">
    <property type="entry name" value="Cyt_P450"/>
</dbReference>
<dbReference type="InterPro" id="IPR036396">
    <property type="entry name" value="Cyt_P450_sf"/>
</dbReference>
<dbReference type="PANTHER" id="PTHR24292:SF54">
    <property type="entry name" value="CYP9F3-RELATED"/>
    <property type="match status" value="1"/>
</dbReference>
<keyword evidence="15" id="KW-0812">Transmembrane</keyword>
<evidence type="ECO:0000256" key="6">
    <source>
        <dbReference type="ARBA" id="ARBA00022723"/>
    </source>
</evidence>
<protein>
    <recommendedName>
        <fullName evidence="18">Cytochrome P450</fullName>
    </recommendedName>
</protein>
<dbReference type="GeneID" id="100117415"/>
<feature type="transmembrane region" description="Helical" evidence="15">
    <location>
        <begin position="6"/>
        <end position="23"/>
    </location>
</feature>
<dbReference type="RefSeq" id="XP_031789351.1">
    <property type="nucleotide sequence ID" value="XM_031933491.2"/>
</dbReference>
<dbReference type="GO" id="GO:0004497">
    <property type="term" value="F:monooxygenase activity"/>
    <property type="evidence" value="ECO:0007669"/>
    <property type="project" value="UniProtKB-KW"/>
</dbReference>
<evidence type="ECO:0000256" key="2">
    <source>
        <dbReference type="ARBA" id="ARBA00004174"/>
    </source>
</evidence>
<keyword evidence="17" id="KW-1185">Reference proteome</keyword>
<dbReference type="GO" id="GO:0005789">
    <property type="term" value="C:endoplasmic reticulum membrane"/>
    <property type="evidence" value="ECO:0007669"/>
    <property type="project" value="UniProtKB-SubCell"/>
</dbReference>
<dbReference type="RefSeq" id="XP_031789350.1">
    <property type="nucleotide sequence ID" value="XM_031933490.2"/>
</dbReference>
<dbReference type="RefSeq" id="XP_031789348.1">
    <property type="nucleotide sequence ID" value="XM_031933488.1"/>
</dbReference>
<evidence type="ECO:0000256" key="5">
    <source>
        <dbReference type="ARBA" id="ARBA00022617"/>
    </source>
</evidence>
<dbReference type="PROSITE" id="PS00086">
    <property type="entry name" value="CYTOCHROME_P450"/>
    <property type="match status" value="1"/>
</dbReference>
<comment type="cofactor">
    <cofactor evidence="1 13">
        <name>heme</name>
        <dbReference type="ChEBI" id="CHEBI:30413"/>
    </cofactor>
</comment>
<keyword evidence="7" id="KW-0256">Endoplasmic reticulum</keyword>
<keyword evidence="8" id="KW-0492">Microsome</keyword>
<dbReference type="GO" id="GO:0005506">
    <property type="term" value="F:iron ion binding"/>
    <property type="evidence" value="ECO:0007669"/>
    <property type="project" value="InterPro"/>
</dbReference>
<dbReference type="Pfam" id="PF00067">
    <property type="entry name" value="p450"/>
    <property type="match status" value="1"/>
</dbReference>
<evidence type="ECO:0000256" key="3">
    <source>
        <dbReference type="ARBA" id="ARBA00004406"/>
    </source>
</evidence>
<evidence type="ECO:0000256" key="13">
    <source>
        <dbReference type="PIRSR" id="PIRSR602401-1"/>
    </source>
</evidence>
<dbReference type="EnsemblMetazoa" id="XM_031933491">
    <property type="protein sequence ID" value="XP_031789351"/>
    <property type="gene ID" value="GeneID_100117415"/>
</dbReference>
<evidence type="ECO:0000256" key="14">
    <source>
        <dbReference type="RuleBase" id="RU000461"/>
    </source>
</evidence>
<dbReference type="EnsemblMetazoa" id="XM_031933489">
    <property type="protein sequence ID" value="XP_031789349"/>
    <property type="gene ID" value="GeneID_100117415"/>
</dbReference>
<evidence type="ECO:0000256" key="9">
    <source>
        <dbReference type="ARBA" id="ARBA00023002"/>
    </source>
</evidence>
<evidence type="ECO:0000256" key="10">
    <source>
        <dbReference type="ARBA" id="ARBA00023004"/>
    </source>
</evidence>
<comment type="similarity">
    <text evidence="4 14">Belongs to the cytochrome P450 family.</text>
</comment>
<dbReference type="InterPro" id="IPR017972">
    <property type="entry name" value="Cyt_P450_CS"/>
</dbReference>
<evidence type="ECO:0000256" key="7">
    <source>
        <dbReference type="ARBA" id="ARBA00022824"/>
    </source>
</evidence>
<evidence type="ECO:0000313" key="17">
    <source>
        <dbReference type="Proteomes" id="UP000002358"/>
    </source>
</evidence>
<comment type="subcellular location">
    <subcellularLocation>
        <location evidence="3">Endoplasmic reticulum membrane</location>
        <topology evidence="3">Peripheral membrane protein</topology>
    </subcellularLocation>
    <subcellularLocation>
        <location evidence="2">Microsome membrane</location>
        <topology evidence="2">Peripheral membrane protein</topology>
    </subcellularLocation>
</comment>
<evidence type="ECO:0000256" key="12">
    <source>
        <dbReference type="ARBA" id="ARBA00023136"/>
    </source>
</evidence>
<dbReference type="SUPFAM" id="SSF48264">
    <property type="entry name" value="Cytochrome P450"/>
    <property type="match status" value="1"/>
</dbReference>
<dbReference type="EnsemblMetazoa" id="XM_031933488">
    <property type="protein sequence ID" value="XP_031789348"/>
    <property type="gene ID" value="GeneID_100117415"/>
</dbReference>
<dbReference type="AlphaFoldDB" id="A0A7M7QKU3"/>
<dbReference type="GO" id="GO:0020037">
    <property type="term" value="F:heme binding"/>
    <property type="evidence" value="ECO:0007669"/>
    <property type="project" value="InterPro"/>
</dbReference>
<dbReference type="FunFam" id="1.10.630.10:FF:000042">
    <property type="entry name" value="Cytochrome P450"/>
    <property type="match status" value="1"/>
</dbReference>
<keyword evidence="11 14" id="KW-0503">Monooxygenase</keyword>
<dbReference type="SMR" id="A0A7M7QKU3"/>
<dbReference type="PRINTS" id="PR00385">
    <property type="entry name" value="P450"/>
</dbReference>
<proteinExistence type="inferred from homology"/>
<dbReference type="Proteomes" id="UP000002358">
    <property type="component" value="Chromosome 1"/>
</dbReference>
<keyword evidence="5 13" id="KW-0349">Heme</keyword>
<dbReference type="RefSeq" id="XP_031789349.1">
    <property type="nucleotide sequence ID" value="XM_031933489.2"/>
</dbReference>
<organism evidence="16 17">
    <name type="scientific">Nasonia vitripennis</name>
    <name type="common">Parasitic wasp</name>
    <dbReference type="NCBI Taxonomy" id="7425"/>
    <lineage>
        <taxon>Eukaryota</taxon>
        <taxon>Metazoa</taxon>
        <taxon>Ecdysozoa</taxon>
        <taxon>Arthropoda</taxon>
        <taxon>Hexapoda</taxon>
        <taxon>Insecta</taxon>
        <taxon>Pterygota</taxon>
        <taxon>Neoptera</taxon>
        <taxon>Endopterygota</taxon>
        <taxon>Hymenoptera</taxon>
        <taxon>Apocrita</taxon>
        <taxon>Proctotrupomorpha</taxon>
        <taxon>Chalcidoidea</taxon>
        <taxon>Pteromalidae</taxon>
        <taxon>Pteromalinae</taxon>
        <taxon>Nasonia</taxon>
    </lineage>
</organism>
<evidence type="ECO:0000313" key="16">
    <source>
        <dbReference type="EnsemblMetazoa" id="XP_031789350"/>
    </source>
</evidence>
<keyword evidence="10 13" id="KW-0408">Iron</keyword>
<dbReference type="GO" id="GO:0016705">
    <property type="term" value="F:oxidoreductase activity, acting on paired donors, with incorporation or reduction of molecular oxygen"/>
    <property type="evidence" value="ECO:0007669"/>
    <property type="project" value="InterPro"/>
</dbReference>
<dbReference type="OrthoDB" id="2789670at2759"/>
<dbReference type="FunCoup" id="A0A7M7QKU3">
    <property type="interactions" value="288"/>
</dbReference>
<keyword evidence="9 14" id="KW-0560">Oxidoreductase</keyword>